<dbReference type="InterPro" id="IPR011006">
    <property type="entry name" value="CheY-like_superfamily"/>
</dbReference>
<gene>
    <name evidence="2" type="ORF">SDC9_187989</name>
</gene>
<protein>
    <recommendedName>
        <fullName evidence="1">ANTAR domain-containing protein</fullName>
    </recommendedName>
</protein>
<dbReference type="InterPro" id="IPR005561">
    <property type="entry name" value="ANTAR"/>
</dbReference>
<dbReference type="SUPFAM" id="SSF52172">
    <property type="entry name" value="CheY-like"/>
    <property type="match status" value="1"/>
</dbReference>
<dbReference type="PROSITE" id="PS50921">
    <property type="entry name" value="ANTAR"/>
    <property type="match status" value="1"/>
</dbReference>
<sequence length="67" mass="7975">MMGLQKENRKLQTTIEEIRLIDRAKCALIQCLLMTEPQAHRYLEKQAMDLRLTKREVAENILKTYEL</sequence>
<dbReference type="InterPro" id="IPR036388">
    <property type="entry name" value="WH-like_DNA-bd_sf"/>
</dbReference>
<organism evidence="2">
    <name type="scientific">bioreactor metagenome</name>
    <dbReference type="NCBI Taxonomy" id="1076179"/>
    <lineage>
        <taxon>unclassified sequences</taxon>
        <taxon>metagenomes</taxon>
        <taxon>ecological metagenomes</taxon>
    </lineage>
</organism>
<dbReference type="SMART" id="SM01012">
    <property type="entry name" value="ANTAR"/>
    <property type="match status" value="1"/>
</dbReference>
<name>A0A645HPQ8_9ZZZZ</name>
<dbReference type="AlphaFoldDB" id="A0A645HPQ8"/>
<accession>A0A645HPQ8</accession>
<proteinExistence type="predicted"/>
<dbReference type="GO" id="GO:0003723">
    <property type="term" value="F:RNA binding"/>
    <property type="evidence" value="ECO:0007669"/>
    <property type="project" value="InterPro"/>
</dbReference>
<dbReference type="Gene3D" id="1.10.10.10">
    <property type="entry name" value="Winged helix-like DNA-binding domain superfamily/Winged helix DNA-binding domain"/>
    <property type="match status" value="1"/>
</dbReference>
<evidence type="ECO:0000313" key="2">
    <source>
        <dbReference type="EMBL" id="MPN40452.1"/>
    </source>
</evidence>
<dbReference type="Pfam" id="PF03861">
    <property type="entry name" value="ANTAR"/>
    <property type="match status" value="1"/>
</dbReference>
<feature type="domain" description="ANTAR" evidence="1">
    <location>
        <begin position="1"/>
        <end position="62"/>
    </location>
</feature>
<reference evidence="2" key="1">
    <citation type="submission" date="2019-08" db="EMBL/GenBank/DDBJ databases">
        <authorList>
            <person name="Kucharzyk K."/>
            <person name="Murdoch R.W."/>
            <person name="Higgins S."/>
            <person name="Loffler F."/>
        </authorList>
    </citation>
    <scope>NUCLEOTIDE SEQUENCE</scope>
</reference>
<dbReference type="EMBL" id="VSSQ01096870">
    <property type="protein sequence ID" value="MPN40452.1"/>
    <property type="molecule type" value="Genomic_DNA"/>
</dbReference>
<comment type="caution">
    <text evidence="2">The sequence shown here is derived from an EMBL/GenBank/DDBJ whole genome shotgun (WGS) entry which is preliminary data.</text>
</comment>
<evidence type="ECO:0000259" key="1">
    <source>
        <dbReference type="PROSITE" id="PS50921"/>
    </source>
</evidence>